<evidence type="ECO:0000259" key="4">
    <source>
        <dbReference type="PROSITE" id="PS50850"/>
    </source>
</evidence>
<feature type="transmembrane region" description="Helical" evidence="3">
    <location>
        <begin position="112"/>
        <end position="136"/>
    </location>
</feature>
<keyword evidence="6" id="KW-1185">Reference proteome</keyword>
<comment type="similarity">
    <text evidence="2">Belongs to the major facilitator superfamily. Monocarboxylate porter (TC 2.A.1.13) family.</text>
</comment>
<dbReference type="SUPFAM" id="SSF103473">
    <property type="entry name" value="MFS general substrate transporter"/>
    <property type="match status" value="1"/>
</dbReference>
<feature type="transmembrane region" description="Helical" evidence="3">
    <location>
        <begin position="42"/>
        <end position="62"/>
    </location>
</feature>
<feature type="transmembrane region" description="Helical" evidence="3">
    <location>
        <begin position="82"/>
        <end position="100"/>
    </location>
</feature>
<dbReference type="EMBL" id="KV454213">
    <property type="protein sequence ID" value="ODQ57731.1"/>
    <property type="molecule type" value="Genomic_DNA"/>
</dbReference>
<dbReference type="OrthoDB" id="410267at2759"/>
<feature type="transmembrane region" description="Helical" evidence="3">
    <location>
        <begin position="337"/>
        <end position="364"/>
    </location>
</feature>
<evidence type="ECO:0000256" key="3">
    <source>
        <dbReference type="SAM" id="Phobius"/>
    </source>
</evidence>
<keyword evidence="3" id="KW-1133">Transmembrane helix</keyword>
<keyword evidence="3" id="KW-0812">Transmembrane</keyword>
<evidence type="ECO:0000313" key="6">
    <source>
        <dbReference type="Proteomes" id="UP000094112"/>
    </source>
</evidence>
<organism evidence="5 6">
    <name type="scientific">Wickerhamomyces anomalus (strain ATCC 58044 / CBS 1984 / NCYC 433 / NRRL Y-366-8)</name>
    <name type="common">Yeast</name>
    <name type="synonym">Hansenula anomala</name>
    <dbReference type="NCBI Taxonomy" id="683960"/>
    <lineage>
        <taxon>Eukaryota</taxon>
        <taxon>Fungi</taxon>
        <taxon>Dikarya</taxon>
        <taxon>Ascomycota</taxon>
        <taxon>Saccharomycotina</taxon>
        <taxon>Saccharomycetes</taxon>
        <taxon>Phaffomycetales</taxon>
        <taxon>Wickerhamomycetaceae</taxon>
        <taxon>Wickerhamomyces</taxon>
    </lineage>
</organism>
<dbReference type="PROSITE" id="PS50850">
    <property type="entry name" value="MFS"/>
    <property type="match status" value="1"/>
</dbReference>
<keyword evidence="3" id="KW-0472">Membrane</keyword>
<name>A0A1E3NX25_WICAA</name>
<dbReference type="Gene3D" id="1.20.1250.20">
    <property type="entry name" value="MFS general substrate transporter like domains"/>
    <property type="match status" value="2"/>
</dbReference>
<feature type="transmembrane region" description="Helical" evidence="3">
    <location>
        <begin position="311"/>
        <end position="331"/>
    </location>
</feature>
<feature type="domain" description="Major facilitator superfamily (MFS) profile" evidence="4">
    <location>
        <begin position="38"/>
        <end position="430"/>
    </location>
</feature>
<dbReference type="PANTHER" id="PTHR11360">
    <property type="entry name" value="MONOCARBOXYLATE TRANSPORTER"/>
    <property type="match status" value="1"/>
</dbReference>
<feature type="transmembrane region" description="Helical" evidence="3">
    <location>
        <begin position="205"/>
        <end position="224"/>
    </location>
</feature>
<dbReference type="Proteomes" id="UP000094112">
    <property type="component" value="Unassembled WGS sequence"/>
</dbReference>
<proteinExistence type="inferred from homology"/>
<dbReference type="PANTHER" id="PTHR11360:SF284">
    <property type="entry name" value="EG:103B4.3 PROTEIN-RELATED"/>
    <property type="match status" value="1"/>
</dbReference>
<dbReference type="InterPro" id="IPR036259">
    <property type="entry name" value="MFS_trans_sf"/>
</dbReference>
<evidence type="ECO:0000313" key="5">
    <source>
        <dbReference type="EMBL" id="ODQ57731.1"/>
    </source>
</evidence>
<protein>
    <recommendedName>
        <fullName evidence="4">Major facilitator superfamily (MFS) profile domain-containing protein</fullName>
    </recommendedName>
</protein>
<reference evidence="5 6" key="1">
    <citation type="journal article" date="2016" name="Proc. Natl. Acad. Sci. U.S.A.">
        <title>Comparative genomics of biotechnologically important yeasts.</title>
        <authorList>
            <person name="Riley R."/>
            <person name="Haridas S."/>
            <person name="Wolfe K.H."/>
            <person name="Lopes M.R."/>
            <person name="Hittinger C.T."/>
            <person name="Goeker M."/>
            <person name="Salamov A.A."/>
            <person name="Wisecaver J.H."/>
            <person name="Long T.M."/>
            <person name="Calvey C.H."/>
            <person name="Aerts A.L."/>
            <person name="Barry K.W."/>
            <person name="Choi C."/>
            <person name="Clum A."/>
            <person name="Coughlan A.Y."/>
            <person name="Deshpande S."/>
            <person name="Douglass A.P."/>
            <person name="Hanson S.J."/>
            <person name="Klenk H.-P."/>
            <person name="LaButti K.M."/>
            <person name="Lapidus A."/>
            <person name="Lindquist E.A."/>
            <person name="Lipzen A.M."/>
            <person name="Meier-Kolthoff J.P."/>
            <person name="Ohm R.A."/>
            <person name="Otillar R.P."/>
            <person name="Pangilinan J.L."/>
            <person name="Peng Y."/>
            <person name="Rokas A."/>
            <person name="Rosa C.A."/>
            <person name="Scheuner C."/>
            <person name="Sibirny A.A."/>
            <person name="Slot J.C."/>
            <person name="Stielow J.B."/>
            <person name="Sun H."/>
            <person name="Kurtzman C.P."/>
            <person name="Blackwell M."/>
            <person name="Grigoriev I.V."/>
            <person name="Jeffries T.W."/>
        </authorList>
    </citation>
    <scope>NUCLEOTIDE SEQUENCE [LARGE SCALE GENOMIC DNA]</scope>
    <source>
        <strain evidence="6">ATCC 58044 / CBS 1984 / NCYC 433 / NRRL Y-366-8</strain>
    </source>
</reference>
<feature type="transmembrane region" description="Helical" evidence="3">
    <location>
        <begin position="376"/>
        <end position="395"/>
    </location>
</feature>
<dbReference type="Pfam" id="PF07690">
    <property type="entry name" value="MFS_1"/>
    <property type="match status" value="1"/>
</dbReference>
<dbReference type="GeneID" id="30199606"/>
<dbReference type="GO" id="GO:0022857">
    <property type="term" value="F:transmembrane transporter activity"/>
    <property type="evidence" value="ECO:0007669"/>
    <property type="project" value="InterPro"/>
</dbReference>
<dbReference type="InterPro" id="IPR050327">
    <property type="entry name" value="Proton-linked_MCT"/>
</dbReference>
<dbReference type="RefSeq" id="XP_019036938.1">
    <property type="nucleotide sequence ID" value="XM_019182360.1"/>
</dbReference>
<accession>A0A1E3NX25</accession>
<evidence type="ECO:0000256" key="2">
    <source>
        <dbReference type="ARBA" id="ARBA00006727"/>
    </source>
</evidence>
<feature type="transmembrane region" description="Helical" evidence="3">
    <location>
        <begin position="170"/>
        <end position="193"/>
    </location>
</feature>
<dbReference type="InterPro" id="IPR011701">
    <property type="entry name" value="MFS"/>
</dbReference>
<comment type="subcellular location">
    <subcellularLocation>
        <location evidence="1">Membrane</location>
        <topology evidence="1">Multi-pass membrane protein</topology>
    </subcellularLocation>
</comment>
<feature type="transmembrane region" description="Helical" evidence="3">
    <location>
        <begin position="142"/>
        <end position="163"/>
    </location>
</feature>
<sequence>MSTNHQIRSNQDNSSLQVLEDVENGSSNLLSKIKNSSDGLRIIIAGFVANFMVLGISFSFGVFQEYYTSSNGPLNHYKDSEIAMIGTLCNSLTYMGGIFNKILLYYMSPRKVMFIGAGLMGIGLISASFCTSMYQFILTQGLVSGVGSSFLFMPPVVCAPMFFNKNRAIAMGFLFSGSGFGGLGMATLTRFLITNVGWKWCLRTLGLMGLVCGVGSGMLVKIPDQVNEQFQFNSKKILSISQLKSWKVWLQLSASLLQSAGYLIPLIYMSRYGRTLGFSNSQGAMFIGVNNAINAVFKILLGLAADRIGRLNMIIACSVLSSITVFTLWMISSRDTFISFVVLYGVFSGAIISLLPTCLVELFGASRYQSLSGLMYFSRGIGTLLGSPLAGLMIANGGRVSRDYKNSIIYDGALLLASTICLIGLRARATLDRGWKSSIKM</sequence>
<feature type="transmembrane region" description="Helical" evidence="3">
    <location>
        <begin position="245"/>
        <end position="264"/>
    </location>
</feature>
<feature type="transmembrane region" description="Helical" evidence="3">
    <location>
        <begin position="284"/>
        <end position="304"/>
    </location>
</feature>
<gene>
    <name evidence="5" type="ORF">WICANDRAFT_35819</name>
</gene>
<dbReference type="InterPro" id="IPR020846">
    <property type="entry name" value="MFS_dom"/>
</dbReference>
<feature type="transmembrane region" description="Helical" evidence="3">
    <location>
        <begin position="407"/>
        <end position="427"/>
    </location>
</feature>
<evidence type="ECO:0000256" key="1">
    <source>
        <dbReference type="ARBA" id="ARBA00004141"/>
    </source>
</evidence>
<dbReference type="GO" id="GO:0016020">
    <property type="term" value="C:membrane"/>
    <property type="evidence" value="ECO:0007669"/>
    <property type="project" value="UniProtKB-SubCell"/>
</dbReference>
<dbReference type="AlphaFoldDB" id="A0A1E3NX25"/>